<dbReference type="PANTHER" id="PTHR23088">
    <property type="entry name" value="NITRILASE-RELATED"/>
    <property type="match status" value="1"/>
</dbReference>
<reference evidence="4" key="1">
    <citation type="submission" date="2017-07" db="EMBL/GenBank/DDBJ databases">
        <title>Draft genome sequence of Effusibacillus lacus strain skLN1.</title>
        <authorList>
            <person name="Watanabe M."/>
            <person name="Kojima H."/>
            <person name="Fukui M."/>
        </authorList>
    </citation>
    <scope>NUCLEOTIDE SEQUENCE [LARGE SCALE GENOMIC DNA]</scope>
    <source>
        <strain evidence="4">skLN1</strain>
    </source>
</reference>
<dbReference type="Proteomes" id="UP000217785">
    <property type="component" value="Unassembled WGS sequence"/>
</dbReference>
<keyword evidence="4" id="KW-1185">Reference proteome</keyword>
<dbReference type="InterPro" id="IPR036526">
    <property type="entry name" value="C-N_Hydrolase_sf"/>
</dbReference>
<proteinExistence type="inferred from homology"/>
<protein>
    <submittedName>
        <fullName evidence="3">Aminohydrolase</fullName>
    </submittedName>
</protein>
<dbReference type="AlphaFoldDB" id="A0A292YCK2"/>
<evidence type="ECO:0000313" key="4">
    <source>
        <dbReference type="Proteomes" id="UP000217785"/>
    </source>
</evidence>
<dbReference type="InterPro" id="IPR003010">
    <property type="entry name" value="C-N_Hydrolase"/>
</dbReference>
<dbReference type="CDD" id="cd07197">
    <property type="entry name" value="nitrilase"/>
    <property type="match status" value="1"/>
</dbReference>
<organism evidence="3 4">
    <name type="scientific">Effusibacillus lacus</name>
    <dbReference type="NCBI Taxonomy" id="1348429"/>
    <lineage>
        <taxon>Bacteria</taxon>
        <taxon>Bacillati</taxon>
        <taxon>Bacillota</taxon>
        <taxon>Bacilli</taxon>
        <taxon>Bacillales</taxon>
        <taxon>Alicyclobacillaceae</taxon>
        <taxon>Effusibacillus</taxon>
    </lineage>
</organism>
<accession>A0A292YCK2</accession>
<dbReference type="Pfam" id="PF00795">
    <property type="entry name" value="CN_hydrolase"/>
    <property type="match status" value="1"/>
</dbReference>
<evidence type="ECO:0000259" key="2">
    <source>
        <dbReference type="PROSITE" id="PS50263"/>
    </source>
</evidence>
<evidence type="ECO:0000256" key="1">
    <source>
        <dbReference type="ARBA" id="ARBA00010613"/>
    </source>
</evidence>
<dbReference type="PANTHER" id="PTHR23088:SF27">
    <property type="entry name" value="DEAMINATED GLUTATHIONE AMIDASE"/>
    <property type="match status" value="1"/>
</dbReference>
<dbReference type="GO" id="GO:0016787">
    <property type="term" value="F:hydrolase activity"/>
    <property type="evidence" value="ECO:0007669"/>
    <property type="project" value="UniProtKB-KW"/>
</dbReference>
<name>A0A292YCK2_9BACL</name>
<dbReference type="EMBL" id="BDUF01000018">
    <property type="protein sequence ID" value="GAX89252.1"/>
    <property type="molecule type" value="Genomic_DNA"/>
</dbReference>
<dbReference type="PROSITE" id="PS50263">
    <property type="entry name" value="CN_HYDROLASE"/>
    <property type="match status" value="1"/>
</dbReference>
<keyword evidence="3" id="KW-0378">Hydrolase</keyword>
<dbReference type="Gene3D" id="3.60.110.10">
    <property type="entry name" value="Carbon-nitrogen hydrolase"/>
    <property type="match status" value="1"/>
</dbReference>
<dbReference type="OrthoDB" id="9811121at2"/>
<feature type="domain" description="CN hydrolase" evidence="2">
    <location>
        <begin position="7"/>
        <end position="243"/>
    </location>
</feature>
<sequence>MSGIHTPIVAAVQMNCVLGDKTENLKKALFLIEDAVQQGAKLIVLPELFNTGYRVEERDPELAEPIPGPTTQWMSRLSQKHHVYLIGCILEKSVISGLVYDTAVVVGPHGLVGFYRKVHLWDTENTRFAKGEEFPVFDLGFARLGVQICYEIGFPEGSRILALNGADIVVYPSAFGQARRYAWDLATRSRALENGVFVIASNRTGIEKGETAFGGGSRIVNPQGMVLREALSEDEALVAEIDLSLVETQRRTIPYLRDLNKSIILKSLSNNPG</sequence>
<comment type="similarity">
    <text evidence="1">Belongs to the carbon-nitrogen hydrolase superfamily. NIT1/NIT2 family.</text>
</comment>
<comment type="caution">
    <text evidence="3">The sequence shown here is derived from an EMBL/GenBank/DDBJ whole genome shotgun (WGS) entry which is preliminary data.</text>
</comment>
<evidence type="ECO:0000313" key="3">
    <source>
        <dbReference type="EMBL" id="GAX89252.1"/>
    </source>
</evidence>
<dbReference type="RefSeq" id="WP_096180945.1">
    <property type="nucleotide sequence ID" value="NZ_BDUF01000018.1"/>
</dbReference>
<gene>
    <name evidence="3" type="ORF">EFBL_0870</name>
</gene>
<dbReference type="SUPFAM" id="SSF56317">
    <property type="entry name" value="Carbon-nitrogen hydrolase"/>
    <property type="match status" value="1"/>
</dbReference>